<sequence length="291" mass="31552">MTTTTTPAASDLLKPEPAPVPADLVGERLSAVLASRTRPPKPSALSACGTFGWRALLKIKHVPEQLFDVTAFPVMMTLMFTYLFGGALADSPKDYLQFFLPGTLVSTIAMITMYTGLGLNNDIKKGVFDRIKALPVWRPAALVGMMLGDVVRYSGAGLLVIALGLALGFRPDGGAIGVVLAMLVLLLFSFSLAWVWNIFGMVLRTPESVLGVSMMVLFPLTFGSNIYVDPSTMPGWLQAFVDVNPISHVVTAVRGLMHDTVTAGQLGWVFLWCAILNVIFAPITMRLYNRR</sequence>
<dbReference type="AlphaFoldDB" id="A0A937REG4"/>
<name>A0A937REG4_9ACTN</name>
<proteinExistence type="inferred from homology"/>
<comment type="similarity">
    <text evidence="2 8">Belongs to the ABC-2 integral membrane protein family.</text>
</comment>
<keyword evidence="5 8" id="KW-1133">Transmembrane helix</keyword>
<feature type="transmembrane region" description="Helical" evidence="8">
    <location>
        <begin position="66"/>
        <end position="89"/>
    </location>
</feature>
<dbReference type="InterPro" id="IPR000412">
    <property type="entry name" value="ABC_2_transport"/>
</dbReference>
<keyword evidence="4 8" id="KW-0812">Transmembrane</keyword>
<evidence type="ECO:0000256" key="2">
    <source>
        <dbReference type="ARBA" id="ARBA00007783"/>
    </source>
</evidence>
<dbReference type="Pfam" id="PF01061">
    <property type="entry name" value="ABC2_membrane"/>
    <property type="match status" value="1"/>
</dbReference>
<feature type="domain" description="ABC transmembrane type-2" evidence="9">
    <location>
        <begin position="64"/>
        <end position="291"/>
    </location>
</feature>
<evidence type="ECO:0000256" key="1">
    <source>
        <dbReference type="ARBA" id="ARBA00004651"/>
    </source>
</evidence>
<keyword evidence="6 8" id="KW-0472">Membrane</keyword>
<comment type="subcellular location">
    <subcellularLocation>
        <location evidence="1 8">Cell membrane</location>
        <topology evidence="1 8">Multi-pass membrane protein</topology>
    </subcellularLocation>
</comment>
<dbReference type="GO" id="GO:0043190">
    <property type="term" value="C:ATP-binding cassette (ABC) transporter complex"/>
    <property type="evidence" value="ECO:0007669"/>
    <property type="project" value="InterPro"/>
</dbReference>
<dbReference type="GO" id="GO:0140359">
    <property type="term" value="F:ABC-type transporter activity"/>
    <property type="evidence" value="ECO:0007669"/>
    <property type="project" value="InterPro"/>
</dbReference>
<dbReference type="InterPro" id="IPR013525">
    <property type="entry name" value="ABC2_TM"/>
</dbReference>
<keyword evidence="8" id="KW-0813">Transport</keyword>
<dbReference type="Proteomes" id="UP000604475">
    <property type="component" value="Unassembled WGS sequence"/>
</dbReference>
<dbReference type="PIRSF" id="PIRSF006648">
    <property type="entry name" value="DrrB"/>
    <property type="match status" value="1"/>
</dbReference>
<dbReference type="RefSeq" id="WP_203002955.1">
    <property type="nucleotide sequence ID" value="NZ_JADWYU010000098.1"/>
</dbReference>
<gene>
    <name evidence="10" type="ORF">I7412_09890</name>
</gene>
<evidence type="ECO:0000256" key="5">
    <source>
        <dbReference type="ARBA" id="ARBA00022989"/>
    </source>
</evidence>
<keyword evidence="7" id="KW-0046">Antibiotic resistance</keyword>
<evidence type="ECO:0000256" key="6">
    <source>
        <dbReference type="ARBA" id="ARBA00023136"/>
    </source>
</evidence>
<dbReference type="EMBL" id="JAEACQ010000161">
    <property type="protein sequence ID" value="MBL7627475.1"/>
    <property type="molecule type" value="Genomic_DNA"/>
</dbReference>
<reference evidence="10" key="1">
    <citation type="submission" date="2020-12" db="EMBL/GenBank/DDBJ databases">
        <title>Genomic characterization of non-nitrogen-fixing Frankia strains.</title>
        <authorList>
            <person name="Carlos-Shanley C."/>
            <person name="Guerra T."/>
            <person name="Hahn D."/>
        </authorList>
    </citation>
    <scope>NUCLEOTIDE SEQUENCE</scope>
    <source>
        <strain evidence="10">CN6</strain>
    </source>
</reference>
<dbReference type="PANTHER" id="PTHR43077:SF8">
    <property type="entry name" value="DOXORUBICIN RESISTANCE ABC TRANSPORTER PERMEASE PROTEIN DRRB"/>
    <property type="match status" value="1"/>
</dbReference>
<evidence type="ECO:0000259" key="9">
    <source>
        <dbReference type="PROSITE" id="PS51012"/>
    </source>
</evidence>
<keyword evidence="11" id="KW-1185">Reference proteome</keyword>
<evidence type="ECO:0000256" key="4">
    <source>
        <dbReference type="ARBA" id="ARBA00022692"/>
    </source>
</evidence>
<keyword evidence="3 8" id="KW-1003">Cell membrane</keyword>
<feature type="transmembrane region" description="Helical" evidence="8">
    <location>
        <begin position="175"/>
        <end position="196"/>
    </location>
</feature>
<feature type="transmembrane region" description="Helical" evidence="8">
    <location>
        <begin position="95"/>
        <end position="119"/>
    </location>
</feature>
<evidence type="ECO:0000313" key="10">
    <source>
        <dbReference type="EMBL" id="MBL7627475.1"/>
    </source>
</evidence>
<dbReference type="GO" id="GO:0046677">
    <property type="term" value="P:response to antibiotic"/>
    <property type="evidence" value="ECO:0007669"/>
    <property type="project" value="UniProtKB-KW"/>
</dbReference>
<organism evidence="10 11">
    <name type="scientific">Frankia nepalensis</name>
    <dbReference type="NCBI Taxonomy" id="1836974"/>
    <lineage>
        <taxon>Bacteria</taxon>
        <taxon>Bacillati</taxon>
        <taxon>Actinomycetota</taxon>
        <taxon>Actinomycetes</taxon>
        <taxon>Frankiales</taxon>
        <taxon>Frankiaceae</taxon>
        <taxon>Frankia</taxon>
    </lineage>
</organism>
<feature type="transmembrane region" description="Helical" evidence="8">
    <location>
        <begin position="140"/>
        <end position="169"/>
    </location>
</feature>
<dbReference type="InterPro" id="IPR047817">
    <property type="entry name" value="ABC2_TM_bact-type"/>
</dbReference>
<protein>
    <recommendedName>
        <fullName evidence="8">Transport permease protein</fullName>
    </recommendedName>
</protein>
<feature type="transmembrane region" description="Helical" evidence="8">
    <location>
        <begin position="266"/>
        <end position="288"/>
    </location>
</feature>
<feature type="transmembrane region" description="Helical" evidence="8">
    <location>
        <begin position="208"/>
        <end position="228"/>
    </location>
</feature>
<evidence type="ECO:0000256" key="7">
    <source>
        <dbReference type="ARBA" id="ARBA00023251"/>
    </source>
</evidence>
<dbReference type="PROSITE" id="PS51012">
    <property type="entry name" value="ABC_TM2"/>
    <property type="match status" value="1"/>
</dbReference>
<evidence type="ECO:0000256" key="8">
    <source>
        <dbReference type="RuleBase" id="RU361157"/>
    </source>
</evidence>
<evidence type="ECO:0000256" key="3">
    <source>
        <dbReference type="ARBA" id="ARBA00022475"/>
    </source>
</evidence>
<dbReference type="PANTHER" id="PTHR43077">
    <property type="entry name" value="TRANSPORT PERMEASE YVFS-RELATED"/>
    <property type="match status" value="1"/>
</dbReference>
<accession>A0A937REG4</accession>
<dbReference type="InterPro" id="IPR051328">
    <property type="entry name" value="T7SS_ABC-Transporter"/>
</dbReference>
<comment type="caution">
    <text evidence="10">The sequence shown here is derived from an EMBL/GenBank/DDBJ whole genome shotgun (WGS) entry which is preliminary data.</text>
</comment>
<evidence type="ECO:0000313" key="11">
    <source>
        <dbReference type="Proteomes" id="UP000604475"/>
    </source>
</evidence>